<dbReference type="InterPro" id="IPR011430">
    <property type="entry name" value="UTP20_N"/>
</dbReference>
<dbReference type="Proteomes" id="UP001165063">
    <property type="component" value="Unassembled WGS sequence"/>
</dbReference>
<accession>A0A9W6Z3L8</accession>
<dbReference type="InterPro" id="IPR016024">
    <property type="entry name" value="ARM-type_fold"/>
</dbReference>
<dbReference type="OrthoDB" id="360653at2759"/>
<dbReference type="AlphaFoldDB" id="A0A9W6Z3L8"/>
<protein>
    <submittedName>
        <fullName evidence="2">Unnamed protein product</fullName>
    </submittedName>
</protein>
<dbReference type="PANTHER" id="PTHR17695">
    <property type="entry name" value="SMALL SUBUNIT PROCESSOME COMPONENT 20 HOMOLOG"/>
    <property type="match status" value="1"/>
</dbReference>
<dbReference type="PANTHER" id="PTHR17695:SF11">
    <property type="entry name" value="SMALL SUBUNIT PROCESSOME COMPONENT 20 HOMOLOG"/>
    <property type="match status" value="1"/>
</dbReference>
<dbReference type="EMBL" id="BSXU01005761">
    <property type="protein sequence ID" value="GMG55563.1"/>
    <property type="molecule type" value="Genomic_DNA"/>
</dbReference>
<evidence type="ECO:0000313" key="2">
    <source>
        <dbReference type="EMBL" id="GMG55563.1"/>
    </source>
</evidence>
<dbReference type="InterPro" id="IPR052575">
    <property type="entry name" value="SSU_processome_comp_20"/>
</dbReference>
<sequence>MVTDYLGKSFDWKPYGDIVYKNLVEPKMEHFADENLQGPSSLTKLMTSLWSDEHLHFFLYYNDYQPVNVLLSILSNKNAKDTILVSILNFVLSLLENSNDSEEFVNVMAIIISTCLDSLVLLLENSVNVEVNSKAVQILLTFVEREFITENESRKILISSLTTALDKPSSQMSIKVKADVVKIIAAVVRDYDCSLSDILPLYKSVSKLYQIYPERNIRIVVSMVFLSLAERFEEFAKVAPIVDDLNAYSKKRIQEPDFERRLSAFSLVNRQEYPNLTLVEWMPIIYSALYFINDENDQSMRSSASYTLIRYVDCLNSKDAEETAAEYVEFLRLVVLDNVRLGLRKKNELVQNEYISVFSHIIESAKYFHDLDDLKVLLYNGNEEADFFKNVNHPQVHRRQRAIKRLSEHGSELGGAKMLPMKP</sequence>
<dbReference type="GO" id="GO:0030686">
    <property type="term" value="C:90S preribosome"/>
    <property type="evidence" value="ECO:0007669"/>
    <property type="project" value="TreeGrafter"/>
</dbReference>
<proteinExistence type="predicted"/>
<reference evidence="2" key="1">
    <citation type="submission" date="2023-04" db="EMBL/GenBank/DDBJ databases">
        <title>Ambrosiozyma monospora NBRC 1965.</title>
        <authorList>
            <person name="Ichikawa N."/>
            <person name="Sato H."/>
            <person name="Tonouchi N."/>
        </authorList>
    </citation>
    <scope>NUCLEOTIDE SEQUENCE</scope>
    <source>
        <strain evidence="2">NBRC 1965</strain>
    </source>
</reference>
<gene>
    <name evidence="2" type="ORF">Amon01_000763700</name>
</gene>
<dbReference type="Pfam" id="PF07539">
    <property type="entry name" value="UTP20_N"/>
    <property type="match status" value="1"/>
</dbReference>
<organism evidence="2 3">
    <name type="scientific">Ambrosiozyma monospora</name>
    <name type="common">Yeast</name>
    <name type="synonym">Endomycopsis monosporus</name>
    <dbReference type="NCBI Taxonomy" id="43982"/>
    <lineage>
        <taxon>Eukaryota</taxon>
        <taxon>Fungi</taxon>
        <taxon>Dikarya</taxon>
        <taxon>Ascomycota</taxon>
        <taxon>Saccharomycotina</taxon>
        <taxon>Pichiomycetes</taxon>
        <taxon>Pichiales</taxon>
        <taxon>Pichiaceae</taxon>
        <taxon>Ambrosiozyma</taxon>
    </lineage>
</organism>
<dbReference type="SUPFAM" id="SSF48371">
    <property type="entry name" value="ARM repeat"/>
    <property type="match status" value="1"/>
</dbReference>
<feature type="domain" description="U3 small nucleolar RNA-associated protein 20 N-terminal" evidence="1">
    <location>
        <begin position="4"/>
        <end position="347"/>
    </location>
</feature>
<evidence type="ECO:0000313" key="3">
    <source>
        <dbReference type="Proteomes" id="UP001165063"/>
    </source>
</evidence>
<dbReference type="GO" id="GO:0032040">
    <property type="term" value="C:small-subunit processome"/>
    <property type="evidence" value="ECO:0007669"/>
    <property type="project" value="TreeGrafter"/>
</dbReference>
<keyword evidence="3" id="KW-1185">Reference proteome</keyword>
<evidence type="ECO:0000259" key="1">
    <source>
        <dbReference type="Pfam" id="PF07539"/>
    </source>
</evidence>
<name>A0A9W6Z3L8_AMBMO</name>
<comment type="caution">
    <text evidence="2">The sequence shown here is derived from an EMBL/GenBank/DDBJ whole genome shotgun (WGS) entry which is preliminary data.</text>
</comment>